<keyword evidence="5 8" id="KW-0521">NADP</keyword>
<dbReference type="PRINTS" id="PR00070">
    <property type="entry name" value="DHFR"/>
</dbReference>
<comment type="catalytic activity">
    <reaction evidence="8">
        <text>(6S)-5,6,7,8-tetrahydrofolate + NADP(+) = 7,8-dihydrofolate + NADPH + H(+)</text>
        <dbReference type="Rhea" id="RHEA:15009"/>
        <dbReference type="ChEBI" id="CHEBI:15378"/>
        <dbReference type="ChEBI" id="CHEBI:57451"/>
        <dbReference type="ChEBI" id="CHEBI:57453"/>
        <dbReference type="ChEBI" id="CHEBI:57783"/>
        <dbReference type="ChEBI" id="CHEBI:58349"/>
        <dbReference type="EC" id="1.5.1.3"/>
    </reaction>
</comment>
<comment type="pathway">
    <text evidence="1 8">Cofactor biosynthesis; tetrahydrofolate biosynthesis; 5,6,7,8-tetrahydrofolate from 7,8-dihydrofolate: step 1/1.</text>
</comment>
<dbReference type="PANTHER" id="PTHR48069:SF3">
    <property type="entry name" value="DIHYDROFOLATE REDUCTASE"/>
    <property type="match status" value="1"/>
</dbReference>
<evidence type="ECO:0000256" key="8">
    <source>
        <dbReference type="PIRNR" id="PIRNR000194"/>
    </source>
</evidence>
<evidence type="ECO:0000256" key="1">
    <source>
        <dbReference type="ARBA" id="ARBA00004903"/>
    </source>
</evidence>
<dbReference type="InterPro" id="IPR001796">
    <property type="entry name" value="DHFR_dom"/>
</dbReference>
<sequence>MAALPLVLVAAIADNGVIGSDNRLIWRLRTDLKRFRQLTTGCPVVMGRKTFLSIGKPLPGRETIVLTRDPGFAAEGVHVAHGLDEALALAQRLGAKMGAPAVIIGGGTEIYAQMLALADRLELTRVHAAPAGDARFPAWDESAFAEVAREDHPADSDNEHAFSFVSYRRRGGAGRG</sequence>
<comment type="caution">
    <text evidence="10">The sequence shown here is derived from an EMBL/GenBank/DDBJ whole genome shotgun (WGS) entry which is preliminary data.</text>
</comment>
<evidence type="ECO:0000256" key="2">
    <source>
        <dbReference type="ARBA" id="ARBA00009539"/>
    </source>
</evidence>
<comment type="similarity">
    <text evidence="2 8">Belongs to the dihydrofolate reductase family.</text>
</comment>
<reference evidence="11" key="1">
    <citation type="journal article" date="2019" name="Int. J. Syst. Evol. Microbiol.">
        <title>The Global Catalogue of Microorganisms (GCM) 10K type strain sequencing project: providing services to taxonomists for standard genome sequencing and annotation.</title>
        <authorList>
            <consortium name="The Broad Institute Genomics Platform"/>
            <consortium name="The Broad Institute Genome Sequencing Center for Infectious Disease"/>
            <person name="Wu L."/>
            <person name="Ma J."/>
        </authorList>
    </citation>
    <scope>NUCLEOTIDE SEQUENCE [LARGE SCALE GENOMIC DNA]</scope>
    <source>
        <strain evidence="11">CGMCC 1.15643</strain>
    </source>
</reference>
<evidence type="ECO:0000259" key="9">
    <source>
        <dbReference type="PROSITE" id="PS51330"/>
    </source>
</evidence>
<evidence type="ECO:0000256" key="7">
    <source>
        <dbReference type="ARBA" id="ARBA00025067"/>
    </source>
</evidence>
<dbReference type="EMBL" id="JBHSLI010000001">
    <property type="protein sequence ID" value="MFC5291947.1"/>
    <property type="molecule type" value="Genomic_DNA"/>
</dbReference>
<gene>
    <name evidence="10" type="ORF">ACFPK2_02975</name>
</gene>
<proteinExistence type="inferred from homology"/>
<dbReference type="Proteomes" id="UP001595976">
    <property type="component" value="Unassembled WGS sequence"/>
</dbReference>
<evidence type="ECO:0000256" key="5">
    <source>
        <dbReference type="ARBA" id="ARBA00022857"/>
    </source>
</evidence>
<keyword evidence="6 8" id="KW-0560">Oxidoreductase</keyword>
<dbReference type="GO" id="GO:0004146">
    <property type="term" value="F:dihydrofolate reductase activity"/>
    <property type="evidence" value="ECO:0007669"/>
    <property type="project" value="UniProtKB-EC"/>
</dbReference>
<dbReference type="InterPro" id="IPR012259">
    <property type="entry name" value="DHFR"/>
</dbReference>
<comment type="function">
    <text evidence="7 8">Key enzyme in folate metabolism. Catalyzes an essential reaction for de novo glycine and purine synthesis, and for DNA precursor synthesis.</text>
</comment>
<keyword evidence="11" id="KW-1185">Reference proteome</keyword>
<dbReference type="EC" id="1.5.1.3" evidence="3 8"/>
<evidence type="ECO:0000256" key="6">
    <source>
        <dbReference type="ARBA" id="ARBA00023002"/>
    </source>
</evidence>
<name>A0ABW0EXU2_9HYPH</name>
<evidence type="ECO:0000256" key="4">
    <source>
        <dbReference type="ARBA" id="ARBA00022563"/>
    </source>
</evidence>
<organism evidence="10 11">
    <name type="scientific">Bosea minatitlanensis</name>
    <dbReference type="NCBI Taxonomy" id="128782"/>
    <lineage>
        <taxon>Bacteria</taxon>
        <taxon>Pseudomonadati</taxon>
        <taxon>Pseudomonadota</taxon>
        <taxon>Alphaproteobacteria</taxon>
        <taxon>Hyphomicrobiales</taxon>
        <taxon>Boseaceae</taxon>
        <taxon>Bosea</taxon>
    </lineage>
</organism>
<dbReference type="RefSeq" id="WP_158443275.1">
    <property type="nucleotide sequence ID" value="NZ_JAOAOS010000001.1"/>
</dbReference>
<dbReference type="InterPro" id="IPR024072">
    <property type="entry name" value="DHFR-like_dom_sf"/>
</dbReference>
<feature type="domain" description="DHFR" evidence="9">
    <location>
        <begin position="5"/>
        <end position="169"/>
    </location>
</feature>
<dbReference type="CDD" id="cd00209">
    <property type="entry name" value="DHFR"/>
    <property type="match status" value="1"/>
</dbReference>
<dbReference type="PANTHER" id="PTHR48069">
    <property type="entry name" value="DIHYDROFOLATE REDUCTASE"/>
    <property type="match status" value="1"/>
</dbReference>
<accession>A0ABW0EXU2</accession>
<dbReference type="Pfam" id="PF00186">
    <property type="entry name" value="DHFR_1"/>
    <property type="match status" value="1"/>
</dbReference>
<evidence type="ECO:0000256" key="3">
    <source>
        <dbReference type="ARBA" id="ARBA00012856"/>
    </source>
</evidence>
<keyword evidence="4 8" id="KW-0554">One-carbon metabolism</keyword>
<dbReference type="PROSITE" id="PS51330">
    <property type="entry name" value="DHFR_2"/>
    <property type="match status" value="1"/>
</dbReference>
<protein>
    <recommendedName>
        <fullName evidence="3 8">Dihydrofolate reductase</fullName>
        <ecNumber evidence="3 8">1.5.1.3</ecNumber>
    </recommendedName>
</protein>
<dbReference type="SUPFAM" id="SSF53597">
    <property type="entry name" value="Dihydrofolate reductase-like"/>
    <property type="match status" value="1"/>
</dbReference>
<evidence type="ECO:0000313" key="11">
    <source>
        <dbReference type="Proteomes" id="UP001595976"/>
    </source>
</evidence>
<dbReference type="PIRSF" id="PIRSF000194">
    <property type="entry name" value="DHFR"/>
    <property type="match status" value="1"/>
</dbReference>
<evidence type="ECO:0000313" key="10">
    <source>
        <dbReference type="EMBL" id="MFC5291947.1"/>
    </source>
</evidence>
<dbReference type="Gene3D" id="3.40.430.10">
    <property type="entry name" value="Dihydrofolate Reductase, subunit A"/>
    <property type="match status" value="1"/>
</dbReference>